<comment type="caution">
    <text evidence="2">The sequence shown here is derived from an EMBL/GenBank/DDBJ whole genome shotgun (WGS) entry which is preliminary data.</text>
</comment>
<feature type="compositionally biased region" description="Polar residues" evidence="1">
    <location>
        <begin position="7"/>
        <end position="18"/>
    </location>
</feature>
<dbReference type="EMBL" id="BGPR01001483">
    <property type="protein sequence ID" value="GBM55042.1"/>
    <property type="molecule type" value="Genomic_DNA"/>
</dbReference>
<proteinExistence type="predicted"/>
<dbReference type="Proteomes" id="UP000499080">
    <property type="component" value="Unassembled WGS sequence"/>
</dbReference>
<name>A0A4Y2GMF1_ARAVE</name>
<evidence type="ECO:0000256" key="1">
    <source>
        <dbReference type="SAM" id="MobiDB-lite"/>
    </source>
</evidence>
<protein>
    <submittedName>
        <fullName evidence="2">Uncharacterized protein</fullName>
    </submittedName>
</protein>
<evidence type="ECO:0000313" key="3">
    <source>
        <dbReference type="Proteomes" id="UP000499080"/>
    </source>
</evidence>
<accession>A0A4Y2GMF1</accession>
<evidence type="ECO:0000313" key="2">
    <source>
        <dbReference type="EMBL" id="GBM55042.1"/>
    </source>
</evidence>
<keyword evidence="3" id="KW-1185">Reference proteome</keyword>
<organism evidence="2 3">
    <name type="scientific">Araneus ventricosus</name>
    <name type="common">Orbweaver spider</name>
    <name type="synonym">Epeira ventricosa</name>
    <dbReference type="NCBI Taxonomy" id="182803"/>
    <lineage>
        <taxon>Eukaryota</taxon>
        <taxon>Metazoa</taxon>
        <taxon>Ecdysozoa</taxon>
        <taxon>Arthropoda</taxon>
        <taxon>Chelicerata</taxon>
        <taxon>Arachnida</taxon>
        <taxon>Araneae</taxon>
        <taxon>Araneomorphae</taxon>
        <taxon>Entelegynae</taxon>
        <taxon>Araneoidea</taxon>
        <taxon>Araneidae</taxon>
        <taxon>Araneus</taxon>
    </lineage>
</organism>
<gene>
    <name evidence="2" type="ORF">AVEN_146086_1</name>
</gene>
<sequence length="115" mass="13380">MDARGARSQNPGMKSLSGQAREWSKKQRKMVNIIILKKEKSSSAHSCKRRLLRSSLRHSRNIVSHVSFDGMQPLERPLWNKIFDDACCEQDPAMDRHQICHQRLRRAYNKSCIGF</sequence>
<dbReference type="AlphaFoldDB" id="A0A4Y2GMF1"/>
<reference evidence="2 3" key="1">
    <citation type="journal article" date="2019" name="Sci. Rep.">
        <title>Orb-weaving spider Araneus ventricosus genome elucidates the spidroin gene catalogue.</title>
        <authorList>
            <person name="Kono N."/>
            <person name="Nakamura H."/>
            <person name="Ohtoshi R."/>
            <person name="Moran D.A.P."/>
            <person name="Shinohara A."/>
            <person name="Yoshida Y."/>
            <person name="Fujiwara M."/>
            <person name="Mori M."/>
            <person name="Tomita M."/>
            <person name="Arakawa K."/>
        </authorList>
    </citation>
    <scope>NUCLEOTIDE SEQUENCE [LARGE SCALE GENOMIC DNA]</scope>
</reference>
<feature type="region of interest" description="Disordered" evidence="1">
    <location>
        <begin position="1"/>
        <end position="26"/>
    </location>
</feature>